<dbReference type="NCBIfam" id="NF003816">
    <property type="entry name" value="PRK05406.1-5"/>
    <property type="match status" value="1"/>
</dbReference>
<protein>
    <submittedName>
        <fullName evidence="1">5-oxoprolinase subunit PxpA</fullName>
    </submittedName>
</protein>
<organism evidence="1 2">
    <name type="scientific">Microbacterium aoyamense</name>
    <dbReference type="NCBI Taxonomy" id="344166"/>
    <lineage>
        <taxon>Bacteria</taxon>
        <taxon>Bacillati</taxon>
        <taxon>Actinomycetota</taxon>
        <taxon>Actinomycetes</taxon>
        <taxon>Micrococcales</taxon>
        <taxon>Microbacteriaceae</taxon>
        <taxon>Microbacterium</taxon>
    </lineage>
</organism>
<dbReference type="EMBL" id="BAAAOF010000004">
    <property type="protein sequence ID" value="GAA1929567.1"/>
    <property type="molecule type" value="Genomic_DNA"/>
</dbReference>
<gene>
    <name evidence="1" type="ORF">GCM10009775_22020</name>
</gene>
<reference evidence="1 2" key="1">
    <citation type="journal article" date="2019" name="Int. J. Syst. Evol. Microbiol.">
        <title>The Global Catalogue of Microorganisms (GCM) 10K type strain sequencing project: providing services to taxonomists for standard genome sequencing and annotation.</title>
        <authorList>
            <consortium name="The Broad Institute Genomics Platform"/>
            <consortium name="The Broad Institute Genome Sequencing Center for Infectious Disease"/>
            <person name="Wu L."/>
            <person name="Ma J."/>
        </authorList>
    </citation>
    <scope>NUCLEOTIDE SEQUENCE [LARGE SCALE GENOMIC DNA]</scope>
    <source>
        <strain evidence="1 2">JCM 14900</strain>
    </source>
</reference>
<proteinExistence type="predicted"/>
<dbReference type="PANTHER" id="PTHR30292">
    <property type="entry name" value="UNCHARACTERIZED PROTEIN YBGL-RELATED"/>
    <property type="match status" value="1"/>
</dbReference>
<dbReference type="SUPFAM" id="SSF88713">
    <property type="entry name" value="Glycoside hydrolase/deacetylase"/>
    <property type="match status" value="1"/>
</dbReference>
<dbReference type="Pfam" id="PF03746">
    <property type="entry name" value="LamB_YcsF"/>
    <property type="match status" value="1"/>
</dbReference>
<dbReference type="Gene3D" id="3.20.20.370">
    <property type="entry name" value="Glycoside hydrolase/deacetylase"/>
    <property type="match status" value="1"/>
</dbReference>
<dbReference type="Proteomes" id="UP001501343">
    <property type="component" value="Unassembled WGS sequence"/>
</dbReference>
<dbReference type="InterPro" id="IPR011330">
    <property type="entry name" value="Glyco_hydro/deAcase_b/a-brl"/>
</dbReference>
<dbReference type="RefSeq" id="WP_248148436.1">
    <property type="nucleotide sequence ID" value="NZ_BAAAOF010000004.1"/>
</dbReference>
<keyword evidence="2" id="KW-1185">Reference proteome</keyword>
<comment type="caution">
    <text evidence="1">The sequence shown here is derived from an EMBL/GenBank/DDBJ whole genome shotgun (WGS) entry which is preliminary data.</text>
</comment>
<dbReference type="NCBIfam" id="NF003814">
    <property type="entry name" value="PRK05406.1-3"/>
    <property type="match status" value="1"/>
</dbReference>
<dbReference type="PANTHER" id="PTHR30292:SF0">
    <property type="entry name" value="5-OXOPROLINASE SUBUNIT A"/>
    <property type="match status" value="1"/>
</dbReference>
<accession>A0ABN2PUI3</accession>
<evidence type="ECO:0000313" key="2">
    <source>
        <dbReference type="Proteomes" id="UP001501343"/>
    </source>
</evidence>
<name>A0ABN2PUI3_9MICO</name>
<evidence type="ECO:0000313" key="1">
    <source>
        <dbReference type="EMBL" id="GAA1929567.1"/>
    </source>
</evidence>
<dbReference type="InterPro" id="IPR005501">
    <property type="entry name" value="LamB/YcsF/PxpA-like"/>
</dbReference>
<sequence length="251" mass="25751">MTSIDLNADLGETVDGVPTADDEAMFAVISSANIACGAHAGDAESMREAADRAERFGVAVGAHPSFPDTANFGRVDVRMPADELTATVAQQLAALDAAGAVIRYVKPHGALYHAVSRRTEDARAVASAVAIASERLGRALPILGMDGAIVDAAAEAGLPFVREAFLDRGYLADGTLVPRSAPGALLDDPDAVAARAVLLVDDGIVETVDGERIAMDAASLCLHGDSPSAVAMARAVRSVLDDAGVTVHAPW</sequence>
<dbReference type="CDD" id="cd10787">
    <property type="entry name" value="LamB_YcsF_like"/>
    <property type="match status" value="1"/>
</dbReference>